<feature type="non-terminal residue" evidence="1">
    <location>
        <position position="69"/>
    </location>
</feature>
<gene>
    <name evidence="1" type="ORF">C8F04DRAFT_918963</name>
</gene>
<evidence type="ECO:0000313" key="2">
    <source>
        <dbReference type="Proteomes" id="UP001218188"/>
    </source>
</evidence>
<protein>
    <submittedName>
        <fullName evidence="1">Uncharacterized protein</fullName>
    </submittedName>
</protein>
<feature type="non-terminal residue" evidence="1">
    <location>
        <position position="1"/>
    </location>
</feature>
<comment type="caution">
    <text evidence="1">The sequence shown here is derived from an EMBL/GenBank/DDBJ whole genome shotgun (WGS) entry which is preliminary data.</text>
</comment>
<reference evidence="1" key="1">
    <citation type="submission" date="2023-03" db="EMBL/GenBank/DDBJ databases">
        <title>Massive genome expansion in bonnet fungi (Mycena s.s.) driven by repeated elements and novel gene families across ecological guilds.</title>
        <authorList>
            <consortium name="Lawrence Berkeley National Laboratory"/>
            <person name="Harder C.B."/>
            <person name="Miyauchi S."/>
            <person name="Viragh M."/>
            <person name="Kuo A."/>
            <person name="Thoen E."/>
            <person name="Andreopoulos B."/>
            <person name="Lu D."/>
            <person name="Skrede I."/>
            <person name="Drula E."/>
            <person name="Henrissat B."/>
            <person name="Morin E."/>
            <person name="Kohler A."/>
            <person name="Barry K."/>
            <person name="LaButti K."/>
            <person name="Morin E."/>
            <person name="Salamov A."/>
            <person name="Lipzen A."/>
            <person name="Mereny Z."/>
            <person name="Hegedus B."/>
            <person name="Baldrian P."/>
            <person name="Stursova M."/>
            <person name="Weitz H."/>
            <person name="Taylor A."/>
            <person name="Grigoriev I.V."/>
            <person name="Nagy L.G."/>
            <person name="Martin F."/>
            <person name="Kauserud H."/>
        </authorList>
    </citation>
    <scope>NUCLEOTIDE SEQUENCE</scope>
    <source>
        <strain evidence="1">CBHHK200</strain>
    </source>
</reference>
<accession>A0AAD6THL2</accession>
<dbReference type="AlphaFoldDB" id="A0AAD6THL2"/>
<dbReference type="EMBL" id="JARJCM010000007">
    <property type="protein sequence ID" value="KAJ7044403.1"/>
    <property type="molecule type" value="Genomic_DNA"/>
</dbReference>
<keyword evidence="2" id="KW-1185">Reference proteome</keyword>
<proteinExistence type="predicted"/>
<sequence length="69" mass="7832">HGTKFRYISTATQFGIFLPINFLCLLSTSPKVLPTGIELSVEDSERFKTLSSGLDKLNRAMKLLHKRHK</sequence>
<organism evidence="1 2">
    <name type="scientific">Mycena alexandri</name>
    <dbReference type="NCBI Taxonomy" id="1745969"/>
    <lineage>
        <taxon>Eukaryota</taxon>
        <taxon>Fungi</taxon>
        <taxon>Dikarya</taxon>
        <taxon>Basidiomycota</taxon>
        <taxon>Agaricomycotina</taxon>
        <taxon>Agaricomycetes</taxon>
        <taxon>Agaricomycetidae</taxon>
        <taxon>Agaricales</taxon>
        <taxon>Marasmiineae</taxon>
        <taxon>Mycenaceae</taxon>
        <taxon>Mycena</taxon>
    </lineage>
</organism>
<name>A0AAD6THL2_9AGAR</name>
<evidence type="ECO:0000313" key="1">
    <source>
        <dbReference type="EMBL" id="KAJ7044403.1"/>
    </source>
</evidence>
<dbReference type="Proteomes" id="UP001218188">
    <property type="component" value="Unassembled WGS sequence"/>
</dbReference>